<name>B2KCP5_ELUMP</name>
<evidence type="ECO:0000313" key="3">
    <source>
        <dbReference type="Proteomes" id="UP000001029"/>
    </source>
</evidence>
<evidence type="ECO:0000256" key="1">
    <source>
        <dbReference type="SAM" id="SignalP"/>
    </source>
</evidence>
<protein>
    <submittedName>
        <fullName evidence="2">Uncharacterized protein</fullName>
    </submittedName>
</protein>
<dbReference type="AlphaFoldDB" id="B2KCP5"/>
<keyword evidence="3" id="KW-1185">Reference proteome</keyword>
<feature type="signal peptide" evidence="1">
    <location>
        <begin position="1"/>
        <end position="18"/>
    </location>
</feature>
<evidence type="ECO:0000313" key="2">
    <source>
        <dbReference type="EMBL" id="ACC98291.1"/>
    </source>
</evidence>
<dbReference type="HOGENOM" id="CLU_1145777_0_0_0"/>
<sequence>MKKIFIILNLILVFSINAFCKASYDDFAANVTKDNLKYFAKDIGGLIGSSTFTTGRVLGWGGFQVGPRASMWFEPHKNNTALGGPKNVGSMVMPWIQADIGMPFRIDGFIRAGSYNGLTAAGGGLRWGILRPVQNEWSFQTMIVLAANAGVADSFSVAHYQGALVLSMTMKHFTPYISAGVDSTKVTIQHEGNALNGTHETVFTPRYTAGLNFKLPLYLDLSLAGNWANYGPGAEASFSLRF</sequence>
<accession>B2KCP5</accession>
<gene>
    <name evidence="2" type="ordered locus">Emin_0736</name>
</gene>
<dbReference type="Proteomes" id="UP000001029">
    <property type="component" value="Chromosome"/>
</dbReference>
<dbReference type="OrthoDB" id="9828366at2"/>
<keyword evidence="1" id="KW-0732">Signal</keyword>
<organism evidence="2 3">
    <name type="scientific">Elusimicrobium minutum (strain Pei191)</name>
    <dbReference type="NCBI Taxonomy" id="445932"/>
    <lineage>
        <taxon>Bacteria</taxon>
        <taxon>Pseudomonadati</taxon>
        <taxon>Elusimicrobiota</taxon>
        <taxon>Elusimicrobia</taxon>
        <taxon>Elusimicrobiales</taxon>
        <taxon>Elusimicrobiaceae</taxon>
        <taxon>Elusimicrobium</taxon>
    </lineage>
</organism>
<dbReference type="EMBL" id="CP001055">
    <property type="protein sequence ID" value="ACC98291.1"/>
    <property type="molecule type" value="Genomic_DNA"/>
</dbReference>
<dbReference type="KEGG" id="emi:Emin_0736"/>
<proteinExistence type="predicted"/>
<dbReference type="STRING" id="445932.Emin_0736"/>
<dbReference type="RefSeq" id="WP_012414906.1">
    <property type="nucleotide sequence ID" value="NC_010644.1"/>
</dbReference>
<feature type="chain" id="PRO_5002779801" evidence="1">
    <location>
        <begin position="19"/>
        <end position="242"/>
    </location>
</feature>
<reference evidence="2 3" key="1">
    <citation type="journal article" date="2009" name="Appl. Environ. Microbiol.">
        <title>Genomic analysis of 'Elusimicrobium minutum,' the first cultivated representative of the phylum 'Elusimicrobia' (formerly termite group 1).</title>
        <authorList>
            <person name="Herlemann D.P.R."/>
            <person name="Geissinger O."/>
            <person name="Ikeda-Ohtsubo W."/>
            <person name="Kunin V."/>
            <person name="Sun H."/>
            <person name="Lapidus A."/>
            <person name="Hugenholtz P."/>
            <person name="Brune A."/>
        </authorList>
    </citation>
    <scope>NUCLEOTIDE SEQUENCE [LARGE SCALE GENOMIC DNA]</scope>
    <source>
        <strain evidence="2 3">Pei191</strain>
    </source>
</reference>